<feature type="chain" id="PRO_5040138037" description="GH18 domain-containing protein" evidence="5">
    <location>
        <begin position="22"/>
        <end position="373"/>
    </location>
</feature>
<evidence type="ECO:0000256" key="4">
    <source>
        <dbReference type="RuleBase" id="RU004453"/>
    </source>
</evidence>
<dbReference type="Pfam" id="PF00704">
    <property type="entry name" value="Glyco_hydro_18"/>
    <property type="match status" value="1"/>
</dbReference>
<feature type="domain" description="GH18" evidence="6">
    <location>
        <begin position="28"/>
        <end position="373"/>
    </location>
</feature>
<evidence type="ECO:0000256" key="5">
    <source>
        <dbReference type="SAM" id="SignalP"/>
    </source>
</evidence>
<dbReference type="AlphaFoldDB" id="A0A9N9MZD8"/>
<dbReference type="InterPro" id="IPR029070">
    <property type="entry name" value="Chitinase_insertion_sf"/>
</dbReference>
<organism evidence="7 8">
    <name type="scientific">Ceutorhynchus assimilis</name>
    <name type="common">cabbage seed weevil</name>
    <dbReference type="NCBI Taxonomy" id="467358"/>
    <lineage>
        <taxon>Eukaryota</taxon>
        <taxon>Metazoa</taxon>
        <taxon>Ecdysozoa</taxon>
        <taxon>Arthropoda</taxon>
        <taxon>Hexapoda</taxon>
        <taxon>Insecta</taxon>
        <taxon>Pterygota</taxon>
        <taxon>Neoptera</taxon>
        <taxon>Endopterygota</taxon>
        <taxon>Coleoptera</taxon>
        <taxon>Polyphaga</taxon>
        <taxon>Cucujiformia</taxon>
        <taxon>Curculionidae</taxon>
        <taxon>Ceutorhynchinae</taxon>
        <taxon>Ceutorhynchus</taxon>
    </lineage>
</organism>
<dbReference type="GO" id="GO:0008061">
    <property type="term" value="F:chitin binding"/>
    <property type="evidence" value="ECO:0007669"/>
    <property type="project" value="InterPro"/>
</dbReference>
<dbReference type="SUPFAM" id="SSF51445">
    <property type="entry name" value="(Trans)glycosidases"/>
    <property type="match status" value="1"/>
</dbReference>
<dbReference type="PROSITE" id="PS51910">
    <property type="entry name" value="GH18_2"/>
    <property type="match status" value="1"/>
</dbReference>
<reference evidence="7" key="1">
    <citation type="submission" date="2022-01" db="EMBL/GenBank/DDBJ databases">
        <authorList>
            <person name="King R."/>
        </authorList>
    </citation>
    <scope>NUCLEOTIDE SEQUENCE</scope>
</reference>
<keyword evidence="1 3" id="KW-0378">Hydrolase</keyword>
<dbReference type="Gene3D" id="3.20.20.80">
    <property type="entry name" value="Glycosidases"/>
    <property type="match status" value="1"/>
</dbReference>
<dbReference type="PROSITE" id="PS01095">
    <property type="entry name" value="GH18_1"/>
    <property type="match status" value="1"/>
</dbReference>
<feature type="signal peptide" evidence="5">
    <location>
        <begin position="1"/>
        <end position="21"/>
    </location>
</feature>
<dbReference type="EMBL" id="OU892284">
    <property type="protein sequence ID" value="CAG9773042.1"/>
    <property type="molecule type" value="Genomic_DNA"/>
</dbReference>
<evidence type="ECO:0000313" key="8">
    <source>
        <dbReference type="Proteomes" id="UP001152799"/>
    </source>
</evidence>
<dbReference type="GO" id="GO:0005576">
    <property type="term" value="C:extracellular region"/>
    <property type="evidence" value="ECO:0007669"/>
    <property type="project" value="TreeGrafter"/>
</dbReference>
<evidence type="ECO:0000313" key="7">
    <source>
        <dbReference type="EMBL" id="CAG9773042.1"/>
    </source>
</evidence>
<dbReference type="InterPro" id="IPR001579">
    <property type="entry name" value="Glyco_hydro_18_chit_AS"/>
</dbReference>
<dbReference type="InterPro" id="IPR017853">
    <property type="entry name" value="GH"/>
</dbReference>
<dbReference type="GO" id="GO:0005975">
    <property type="term" value="P:carbohydrate metabolic process"/>
    <property type="evidence" value="ECO:0007669"/>
    <property type="project" value="InterPro"/>
</dbReference>
<dbReference type="InterPro" id="IPR011583">
    <property type="entry name" value="Chitinase_II/V-like_cat"/>
</dbReference>
<evidence type="ECO:0000256" key="1">
    <source>
        <dbReference type="ARBA" id="ARBA00022801"/>
    </source>
</evidence>
<dbReference type="SMART" id="SM00636">
    <property type="entry name" value="Glyco_18"/>
    <property type="match status" value="1"/>
</dbReference>
<dbReference type="InterPro" id="IPR001223">
    <property type="entry name" value="Glyco_hydro18_cat"/>
</dbReference>
<accession>A0A9N9MZD8</accession>
<evidence type="ECO:0000259" key="6">
    <source>
        <dbReference type="PROSITE" id="PS51910"/>
    </source>
</evidence>
<dbReference type="Gene3D" id="3.10.50.10">
    <property type="match status" value="1"/>
</dbReference>
<dbReference type="PANTHER" id="PTHR11177:SF360">
    <property type="entry name" value="CHITINASE 4-RELATED"/>
    <property type="match status" value="1"/>
</dbReference>
<dbReference type="PANTHER" id="PTHR11177">
    <property type="entry name" value="CHITINASE"/>
    <property type="match status" value="1"/>
</dbReference>
<dbReference type="InterPro" id="IPR050314">
    <property type="entry name" value="Glycosyl_Hydrlase_18"/>
</dbReference>
<proteinExistence type="inferred from homology"/>
<keyword evidence="8" id="KW-1185">Reference proteome</keyword>
<dbReference type="SUPFAM" id="SSF54556">
    <property type="entry name" value="Chitinase insertion domain"/>
    <property type="match status" value="1"/>
</dbReference>
<keyword evidence="2 3" id="KW-0326">Glycosidase</keyword>
<comment type="similarity">
    <text evidence="4">Belongs to the glycosyl hydrolase 18 family.</text>
</comment>
<dbReference type="GO" id="GO:0006032">
    <property type="term" value="P:chitin catabolic process"/>
    <property type="evidence" value="ECO:0007669"/>
    <property type="project" value="TreeGrafter"/>
</dbReference>
<gene>
    <name evidence="7" type="ORF">CEUTPL_LOCUS13443</name>
</gene>
<keyword evidence="5" id="KW-0732">Signal</keyword>
<dbReference type="Proteomes" id="UP001152799">
    <property type="component" value="Chromosome 8"/>
</dbReference>
<evidence type="ECO:0000256" key="2">
    <source>
        <dbReference type="ARBA" id="ARBA00023295"/>
    </source>
</evidence>
<name>A0A9N9MZD8_9CUCU</name>
<protein>
    <recommendedName>
        <fullName evidence="6">GH18 domain-containing protein</fullName>
    </recommendedName>
</protein>
<dbReference type="OrthoDB" id="73875at2759"/>
<dbReference type="GO" id="GO:0004568">
    <property type="term" value="F:chitinase activity"/>
    <property type="evidence" value="ECO:0007669"/>
    <property type="project" value="TreeGrafter"/>
</dbReference>
<sequence length="373" mass="41614">MNIIFFVLLVAFLSQRSYVKGAECDSKAEIVCYFGSWAIYRTYEGRFTTEQIDPKLCTNIIYSFAGLNMDLLIDSLDYNADITLGGFANVSAFKQENPCVKTTIAIGGWNEGSLKYSIMASTEDLRQKFADSVIKFIVHYGFDGVDLDWEYPTARGGIPADKSSFVALLKTLKARLSPWGFRLTIAVGIDDSYYDIENIADYVDYVHLMAYDLITANSNVTGLLAPLSIIKEKINIWLTKGLPKSKLILGVPTYARCFNLEDSKNHAIGAPVTTTTCGGAWTDEDGFLAYYEVAEMVNNRCQGTEISDDNVYSWCGDIWMSYDNVQTVQTKTQYVLDQGLGGVMIWSLDTDDFNGMYGDKYALLSSIYKTINA</sequence>
<evidence type="ECO:0000256" key="3">
    <source>
        <dbReference type="RuleBase" id="RU000489"/>
    </source>
</evidence>